<feature type="region of interest" description="Disordered" evidence="1">
    <location>
        <begin position="66"/>
        <end position="93"/>
    </location>
</feature>
<feature type="region of interest" description="Disordered" evidence="1">
    <location>
        <begin position="1"/>
        <end position="20"/>
    </location>
</feature>
<sequence length="93" mass="9709">MPTVSITTPAREPNAAGTPYSSIASVKASSIPAASAGESIGSVTCQNACPLFAPCTRATVASKLSARQQAARDRKVDHREDIQRHHQHNAQAG</sequence>
<reference evidence="2 3" key="1">
    <citation type="submission" date="2019-03" db="EMBL/GenBank/DDBJ databases">
        <authorList>
            <consortium name="Pathogen Informatics"/>
        </authorList>
    </citation>
    <scope>NUCLEOTIDE SEQUENCE [LARGE SCALE GENOMIC DNA]</scope>
    <source>
        <strain evidence="2 3">NCTC12993</strain>
    </source>
</reference>
<evidence type="ECO:0000313" key="3">
    <source>
        <dbReference type="Proteomes" id="UP000401081"/>
    </source>
</evidence>
<evidence type="ECO:0000256" key="1">
    <source>
        <dbReference type="SAM" id="MobiDB-lite"/>
    </source>
</evidence>
<keyword evidence="3" id="KW-1185">Reference proteome</keyword>
<evidence type="ECO:0000313" key="2">
    <source>
        <dbReference type="EMBL" id="VFS87841.1"/>
    </source>
</evidence>
<dbReference type="AlphaFoldDB" id="A0A485CTP0"/>
<name>A0A485CTP0_KLUCR</name>
<protein>
    <submittedName>
        <fullName evidence="2">Uncharacterized protein</fullName>
    </submittedName>
</protein>
<accession>A0A485CTP0</accession>
<dbReference type="EMBL" id="CAADJD010000028">
    <property type="protein sequence ID" value="VFS87841.1"/>
    <property type="molecule type" value="Genomic_DNA"/>
</dbReference>
<dbReference type="Proteomes" id="UP000401081">
    <property type="component" value="Unassembled WGS sequence"/>
</dbReference>
<feature type="compositionally biased region" description="Basic and acidic residues" evidence="1">
    <location>
        <begin position="70"/>
        <end position="84"/>
    </location>
</feature>
<proteinExistence type="predicted"/>
<gene>
    <name evidence="2" type="ORF">NCTC12993_07018</name>
</gene>
<organism evidence="2 3">
    <name type="scientific">Kluyvera cryocrescens</name>
    <name type="common">Kluyvera citrophila</name>
    <dbReference type="NCBI Taxonomy" id="580"/>
    <lineage>
        <taxon>Bacteria</taxon>
        <taxon>Pseudomonadati</taxon>
        <taxon>Pseudomonadota</taxon>
        <taxon>Gammaproteobacteria</taxon>
        <taxon>Enterobacterales</taxon>
        <taxon>Enterobacteriaceae</taxon>
        <taxon>Kluyvera</taxon>
    </lineage>
</organism>